<feature type="compositionally biased region" description="Polar residues" evidence="1">
    <location>
        <begin position="1"/>
        <end position="12"/>
    </location>
</feature>
<dbReference type="AlphaFoldDB" id="G2QF37"/>
<feature type="compositionally biased region" description="Basic residues" evidence="1">
    <location>
        <begin position="233"/>
        <end position="249"/>
    </location>
</feature>
<organism evidence="2 3">
    <name type="scientific">Thermothelomyces thermophilus (strain ATCC 42464 / BCRC 31852 / DSM 1799)</name>
    <name type="common">Sporotrichum thermophile</name>
    <dbReference type="NCBI Taxonomy" id="573729"/>
    <lineage>
        <taxon>Eukaryota</taxon>
        <taxon>Fungi</taxon>
        <taxon>Dikarya</taxon>
        <taxon>Ascomycota</taxon>
        <taxon>Pezizomycotina</taxon>
        <taxon>Sordariomycetes</taxon>
        <taxon>Sordariomycetidae</taxon>
        <taxon>Sordariales</taxon>
        <taxon>Chaetomiaceae</taxon>
        <taxon>Thermothelomyces</taxon>
    </lineage>
</organism>
<dbReference type="InParanoid" id="G2QF37"/>
<dbReference type="Proteomes" id="UP000007322">
    <property type="component" value="Chromosome 4"/>
</dbReference>
<evidence type="ECO:0000313" key="3">
    <source>
        <dbReference type="Proteomes" id="UP000007322"/>
    </source>
</evidence>
<accession>G2QF37</accession>
<protein>
    <submittedName>
        <fullName evidence="2">Uncharacterized protein</fullName>
    </submittedName>
</protein>
<feature type="region of interest" description="Disordered" evidence="1">
    <location>
        <begin position="1"/>
        <end position="82"/>
    </location>
</feature>
<dbReference type="OrthoDB" id="5236024at2759"/>
<feature type="compositionally biased region" description="Basic residues" evidence="1">
    <location>
        <begin position="144"/>
        <end position="153"/>
    </location>
</feature>
<dbReference type="EMBL" id="CP003005">
    <property type="protein sequence ID" value="AEO59066.1"/>
    <property type="molecule type" value="Genomic_DNA"/>
</dbReference>
<feature type="region of interest" description="Disordered" evidence="1">
    <location>
        <begin position="658"/>
        <end position="709"/>
    </location>
</feature>
<dbReference type="OMA" id="LLRITDW"/>
<proteinExistence type="predicted"/>
<sequence>MVTTRRSAQQPLSEEDEISSDASSIPAETPPRRRASTIGAPSTLRPSREPAASNTGPAKRKHCPGATTEGPQLKRQRSPFDVRDTIEVQGEDDDVDAAIKATSLRPASRIEVCLPSGRLSREGNRTISVGVPSDGSIADITGPRRLRARRLKRQEHEPDSDSSRVQRGHAAKMVQEGVLRGAAPRGSRGSRGLQPSSPTKPPADIYDIPSDGDSDQPNPAPARASRTINNRQTQRRRKPTGTSPRRPHSPIRDVRLSSTREEKQSQSATVTASRREAHRTASGRGSNAGPPRLGEEVQDSEDEIGPEGGRSTGRDAEESVDTGATEESDGSESDEATRGPRLEGIQVRPYRDNEPTILAYSEHLSNMLELMGRRGWTEAGRRWMKLCSIMPDSDEDSPARTRLGRRILNDLGRLNDELDDIPNALDLGQQSQALASRQQALNGAISSVDKTVRKIERRAGPAPDGQGSQSGSRLFRRLADDLTKCVIPMLVLVLRTAFAIGVDEPDAEATDSTPPRGAFTWTTVQYLMVILAWLSRLRRLISGNPSPAAEGTETFSAQQRADPDDAKQNRERFGVIVRKWIQQLRHEVDTYNQQADLRLARHQMKQRDRKVREQRQREEEVEMAAARLQEEAFRLSMQQMASKPRPLAEKFYKATEHWGLPPAGSGDTSGARNPTPSAPRSSSSSMFLTPAPARQQSALPSPVLGDRPWSEWEIDTFL</sequence>
<dbReference type="VEuPathDB" id="FungiDB:MYCTH_102533"/>
<dbReference type="eggNOG" id="ENOG502T58A">
    <property type="taxonomic scope" value="Eukaryota"/>
</dbReference>
<evidence type="ECO:0000256" key="1">
    <source>
        <dbReference type="SAM" id="MobiDB-lite"/>
    </source>
</evidence>
<feature type="compositionally biased region" description="Acidic residues" evidence="1">
    <location>
        <begin position="318"/>
        <end position="334"/>
    </location>
</feature>
<gene>
    <name evidence="2" type="ORF">MYCTH_102533</name>
</gene>
<feature type="compositionally biased region" description="Basic and acidic residues" evidence="1">
    <location>
        <begin position="250"/>
        <end position="264"/>
    </location>
</feature>
<feature type="compositionally biased region" description="Acidic residues" evidence="1">
    <location>
        <begin position="296"/>
        <end position="305"/>
    </location>
</feature>
<feature type="region of interest" description="Disordered" evidence="1">
    <location>
        <begin position="545"/>
        <end position="568"/>
    </location>
</feature>
<dbReference type="KEGG" id="mtm:MYCTH_102533"/>
<feature type="compositionally biased region" description="Basic and acidic residues" evidence="1">
    <location>
        <begin position="154"/>
        <end position="164"/>
    </location>
</feature>
<name>G2QF37_THET4</name>
<dbReference type="RefSeq" id="XP_003664311.1">
    <property type="nucleotide sequence ID" value="XM_003664263.1"/>
</dbReference>
<feature type="compositionally biased region" description="Low complexity" evidence="1">
    <location>
        <begin position="180"/>
        <end position="192"/>
    </location>
</feature>
<feature type="compositionally biased region" description="Polar residues" evidence="1">
    <location>
        <begin position="666"/>
        <end position="680"/>
    </location>
</feature>
<evidence type="ECO:0000313" key="2">
    <source>
        <dbReference type="EMBL" id="AEO59066.1"/>
    </source>
</evidence>
<keyword evidence="3" id="KW-1185">Reference proteome</keyword>
<reference evidence="2 3" key="1">
    <citation type="journal article" date="2011" name="Nat. Biotechnol.">
        <title>Comparative genomic analysis of the thermophilic biomass-degrading fungi Myceliophthora thermophila and Thielavia terrestris.</title>
        <authorList>
            <person name="Berka R.M."/>
            <person name="Grigoriev I.V."/>
            <person name="Otillar R."/>
            <person name="Salamov A."/>
            <person name="Grimwood J."/>
            <person name="Reid I."/>
            <person name="Ishmael N."/>
            <person name="John T."/>
            <person name="Darmond C."/>
            <person name="Moisan M.-C."/>
            <person name="Henrissat B."/>
            <person name="Coutinho P.M."/>
            <person name="Lombard V."/>
            <person name="Natvig D.O."/>
            <person name="Lindquist E."/>
            <person name="Schmutz J."/>
            <person name="Lucas S."/>
            <person name="Harris P."/>
            <person name="Powlowski J."/>
            <person name="Bellemare A."/>
            <person name="Taylor D."/>
            <person name="Butler G."/>
            <person name="de Vries R.P."/>
            <person name="Allijn I.E."/>
            <person name="van den Brink J."/>
            <person name="Ushinsky S."/>
            <person name="Storms R."/>
            <person name="Powell A.J."/>
            <person name="Paulsen I.T."/>
            <person name="Elbourne L.D.H."/>
            <person name="Baker S.E."/>
            <person name="Magnuson J."/>
            <person name="LaBoissiere S."/>
            <person name="Clutterbuck A.J."/>
            <person name="Martinez D."/>
            <person name="Wogulis M."/>
            <person name="de Leon A.L."/>
            <person name="Rey M.W."/>
            <person name="Tsang A."/>
        </authorList>
    </citation>
    <scope>NUCLEOTIDE SEQUENCE [LARGE SCALE GENOMIC DNA]</scope>
    <source>
        <strain evidence="3">ATCC 42464 / BCRC 31852 / DSM 1799</strain>
    </source>
</reference>
<feature type="region of interest" description="Disordered" evidence="1">
    <location>
        <begin position="120"/>
        <end position="350"/>
    </location>
</feature>
<dbReference type="GeneID" id="11514098"/>
<dbReference type="HOGENOM" id="CLU_385024_0_0_1"/>